<sequence length="725" mass="83959">MSTAIAQRRIESFNRHFGKEVLILAYHAAFPIALTPDLLYRLWSNFKQDIHGNALNIPWVSVANLLLSTLVNEVGYELYEMDVTVRSQLLKRLKNDSRFGQNRIKELSYFLQAYVKQKLESNDPYERDFAQVQQWTALAYVEPNQAARELASELTKVYNEQKQDKYELIRLASVIETLTEPLEGYEPLLVYSRGMLNWVFDNKDLAITEFKNLPRIKRQSQLQEFILSIPQRQKPAATELKFEDFILKNLHKYKEYSDNLLRGLKSLELYQPSANEILDNRQLQNCLNSLKDAANKTVELATSPVKIAVLEKFSGGKTLLVGSLKSYADALPVSKIPTTDNITAIHLLQQDGLKTTQFDDFTVEYLDSLKQLYEDTRSAADKLRQQQDILKHILSDLSISSEESPALKKLRVAIDKIYSTYNRFKDNLGKQPLKDARGVAISDVIKDEVTYRILEWKQWNLLFNRMQNGRIVLLPVTESKTEPFARRNQPNVNIPTKSDDFYAVFESTFIELKYFAKYCIQEASNHLLHNLSNQLTTEIEYLKAKLREEMETEIKETFGEEEAYIFYIVYQGYNPEKWQEIEIMKQPFQEENYIETLTVFPLAHQDEKHEIGQIYDWASEYKQYSSVSAQNHLPQILRLRDKLITSLILHLSDYASQINKKVDKAILEILNSLTPELNTLLRKEALLRYIASEKLETKEADSVLPIFSQIASIPTPEIASLANID</sequence>
<keyword evidence="1" id="KW-0812">Transmembrane</keyword>
<dbReference type="Proteomes" id="UP000606396">
    <property type="component" value="Unassembled WGS sequence"/>
</dbReference>
<keyword evidence="3" id="KW-1185">Reference proteome</keyword>
<feature type="transmembrane region" description="Helical" evidence="1">
    <location>
        <begin position="21"/>
        <end position="43"/>
    </location>
</feature>
<evidence type="ECO:0000313" key="3">
    <source>
        <dbReference type="Proteomes" id="UP000606396"/>
    </source>
</evidence>
<dbReference type="RefSeq" id="WP_190952666.1">
    <property type="nucleotide sequence ID" value="NZ_JACJTC010000043.1"/>
</dbReference>
<organism evidence="2 3">
    <name type="scientific">Nostoc punctiforme FACHB-252</name>
    <dbReference type="NCBI Taxonomy" id="1357509"/>
    <lineage>
        <taxon>Bacteria</taxon>
        <taxon>Bacillati</taxon>
        <taxon>Cyanobacteriota</taxon>
        <taxon>Cyanophyceae</taxon>
        <taxon>Nostocales</taxon>
        <taxon>Nostocaceae</taxon>
        <taxon>Nostoc</taxon>
    </lineage>
</organism>
<comment type="caution">
    <text evidence="2">The sequence shown here is derived from an EMBL/GenBank/DDBJ whole genome shotgun (WGS) entry which is preliminary data.</text>
</comment>
<protein>
    <submittedName>
        <fullName evidence="2">Uncharacterized protein</fullName>
    </submittedName>
</protein>
<proteinExistence type="predicted"/>
<evidence type="ECO:0000313" key="2">
    <source>
        <dbReference type="EMBL" id="MBD2616211.1"/>
    </source>
</evidence>
<evidence type="ECO:0000256" key="1">
    <source>
        <dbReference type="SAM" id="Phobius"/>
    </source>
</evidence>
<dbReference type="EMBL" id="JACJTC010000043">
    <property type="protein sequence ID" value="MBD2616211.1"/>
    <property type="molecule type" value="Genomic_DNA"/>
</dbReference>
<accession>A0ABR8HK23</accession>
<gene>
    <name evidence="2" type="ORF">H6G94_34050</name>
</gene>
<keyword evidence="1" id="KW-1133">Transmembrane helix</keyword>
<reference evidence="2 3" key="1">
    <citation type="journal article" date="2020" name="ISME J.">
        <title>Comparative genomics reveals insights into cyanobacterial evolution and habitat adaptation.</title>
        <authorList>
            <person name="Chen M.Y."/>
            <person name="Teng W.K."/>
            <person name="Zhao L."/>
            <person name="Hu C.X."/>
            <person name="Zhou Y.K."/>
            <person name="Han B.P."/>
            <person name="Song L.R."/>
            <person name="Shu W.S."/>
        </authorList>
    </citation>
    <scope>NUCLEOTIDE SEQUENCE [LARGE SCALE GENOMIC DNA]</scope>
    <source>
        <strain evidence="2 3">FACHB-252</strain>
    </source>
</reference>
<keyword evidence="1" id="KW-0472">Membrane</keyword>
<name>A0ABR8HK23_NOSPU</name>